<dbReference type="GO" id="GO:0042826">
    <property type="term" value="F:histone deacetylase binding"/>
    <property type="evidence" value="ECO:0007669"/>
    <property type="project" value="Ensembl"/>
</dbReference>
<evidence type="ECO:0000256" key="8">
    <source>
        <dbReference type="ARBA" id="ARBA00023125"/>
    </source>
</evidence>
<dbReference type="GO" id="GO:0043426">
    <property type="term" value="F:MRF binding"/>
    <property type="evidence" value="ECO:0007669"/>
    <property type="project" value="Ensembl"/>
</dbReference>
<evidence type="ECO:0000313" key="15">
    <source>
        <dbReference type="Proteomes" id="UP000694559"/>
    </source>
</evidence>
<dbReference type="InterPro" id="IPR050370">
    <property type="entry name" value="HES_HEY"/>
</dbReference>
<dbReference type="GO" id="GO:0005634">
    <property type="term" value="C:nucleus"/>
    <property type="evidence" value="ECO:0007669"/>
    <property type="project" value="UniProtKB-SubCell"/>
</dbReference>
<protein>
    <submittedName>
        <fullName evidence="14">Basic helix-loop-helix family member e41</fullName>
    </submittedName>
</protein>
<dbReference type="OMA" id="MDEGIPR"/>
<evidence type="ECO:0000256" key="5">
    <source>
        <dbReference type="ARBA" id="ARBA00022843"/>
    </source>
</evidence>
<keyword evidence="9" id="KW-0804">Transcription</keyword>
<accession>A0A8C6XXY1</accession>
<gene>
    <name evidence="14" type="primary">BHLHE41</name>
</gene>
<evidence type="ECO:0000256" key="4">
    <source>
        <dbReference type="ARBA" id="ARBA00022499"/>
    </source>
</evidence>
<dbReference type="GO" id="GO:0070888">
    <property type="term" value="F:E-box binding"/>
    <property type="evidence" value="ECO:0007669"/>
    <property type="project" value="Ensembl"/>
</dbReference>
<organism evidence="14 15">
    <name type="scientific">Naja naja</name>
    <name type="common">Indian cobra</name>
    <dbReference type="NCBI Taxonomy" id="35670"/>
    <lineage>
        <taxon>Eukaryota</taxon>
        <taxon>Metazoa</taxon>
        <taxon>Chordata</taxon>
        <taxon>Craniata</taxon>
        <taxon>Vertebrata</taxon>
        <taxon>Euteleostomi</taxon>
        <taxon>Lepidosauria</taxon>
        <taxon>Squamata</taxon>
        <taxon>Bifurcata</taxon>
        <taxon>Unidentata</taxon>
        <taxon>Episquamata</taxon>
        <taxon>Toxicofera</taxon>
        <taxon>Serpentes</taxon>
        <taxon>Colubroidea</taxon>
        <taxon>Elapidae</taxon>
        <taxon>Elapinae</taxon>
        <taxon>Naja</taxon>
    </lineage>
</organism>
<dbReference type="GO" id="GO:0061629">
    <property type="term" value="F:RNA polymerase II-specific DNA-binding transcription factor binding"/>
    <property type="evidence" value="ECO:0007669"/>
    <property type="project" value="Ensembl"/>
</dbReference>
<evidence type="ECO:0000256" key="9">
    <source>
        <dbReference type="ARBA" id="ARBA00023163"/>
    </source>
</evidence>
<dbReference type="GO" id="GO:0046982">
    <property type="term" value="F:protein heterodimerization activity"/>
    <property type="evidence" value="ECO:0007669"/>
    <property type="project" value="Ensembl"/>
</dbReference>
<feature type="region of interest" description="Disordered" evidence="11">
    <location>
        <begin position="165"/>
        <end position="262"/>
    </location>
</feature>
<keyword evidence="7" id="KW-0090">Biological rhythms</keyword>
<evidence type="ECO:0000256" key="11">
    <source>
        <dbReference type="SAM" id="MobiDB-lite"/>
    </source>
</evidence>
<dbReference type="OrthoDB" id="690068at2759"/>
<proteinExistence type="predicted"/>
<dbReference type="AlphaFoldDB" id="A0A8C6XXY1"/>
<dbReference type="Ensembl" id="ENSNNAT00000021147.1">
    <property type="protein sequence ID" value="ENSNNAP00000020156.1"/>
    <property type="gene ID" value="ENSNNAG00000013363.1"/>
</dbReference>
<reference evidence="14" key="2">
    <citation type="submission" date="2025-09" db="UniProtKB">
        <authorList>
            <consortium name="Ensembl"/>
        </authorList>
    </citation>
    <scope>IDENTIFICATION</scope>
</reference>
<dbReference type="GO" id="GO:0005737">
    <property type="term" value="C:cytoplasm"/>
    <property type="evidence" value="ECO:0007669"/>
    <property type="project" value="UniProtKB-SubCell"/>
</dbReference>
<dbReference type="InterPro" id="IPR036638">
    <property type="entry name" value="HLH_DNA-bd_sf"/>
</dbReference>
<evidence type="ECO:0000259" key="12">
    <source>
        <dbReference type="PROSITE" id="PS50888"/>
    </source>
</evidence>
<dbReference type="SUPFAM" id="SSF158457">
    <property type="entry name" value="Orange domain-like"/>
    <property type="match status" value="1"/>
</dbReference>
<reference evidence="14" key="1">
    <citation type="submission" date="2025-08" db="UniProtKB">
        <authorList>
            <consortium name="Ensembl"/>
        </authorList>
    </citation>
    <scope>IDENTIFICATION</scope>
</reference>
<evidence type="ECO:0000256" key="3">
    <source>
        <dbReference type="ARBA" id="ARBA00022491"/>
    </source>
</evidence>
<name>A0A8C6XXY1_NAJNA</name>
<comment type="subcellular location">
    <subcellularLocation>
        <location evidence="2">Cytoplasm</location>
    </subcellularLocation>
    <subcellularLocation>
        <location evidence="1">Nucleus</location>
    </subcellularLocation>
</comment>
<dbReference type="PANTHER" id="PTHR10985">
    <property type="entry name" value="BASIC HELIX-LOOP-HELIX TRANSCRIPTION FACTOR, HES-RELATED"/>
    <property type="match status" value="1"/>
</dbReference>
<dbReference type="InterPro" id="IPR003650">
    <property type="entry name" value="Orange_dom"/>
</dbReference>
<dbReference type="GO" id="GO:0042803">
    <property type="term" value="F:protein homodimerization activity"/>
    <property type="evidence" value="ECO:0007669"/>
    <property type="project" value="Ensembl"/>
</dbReference>
<keyword evidence="10" id="KW-0539">Nucleus</keyword>
<dbReference type="Proteomes" id="UP000694559">
    <property type="component" value="Unplaced"/>
</dbReference>
<evidence type="ECO:0000256" key="10">
    <source>
        <dbReference type="ARBA" id="ARBA00023242"/>
    </source>
</evidence>
<evidence type="ECO:0000256" key="2">
    <source>
        <dbReference type="ARBA" id="ARBA00004496"/>
    </source>
</evidence>
<feature type="compositionally biased region" description="Pro residues" evidence="11">
    <location>
        <begin position="171"/>
        <end position="192"/>
    </location>
</feature>
<feature type="domain" description="BHLH" evidence="12">
    <location>
        <begin position="19"/>
        <end position="74"/>
    </location>
</feature>
<dbReference type="SMART" id="SM00511">
    <property type="entry name" value="ORANGE"/>
    <property type="match status" value="1"/>
</dbReference>
<keyword evidence="4" id="KW-1017">Isopeptide bond</keyword>
<dbReference type="Pfam" id="PF07527">
    <property type="entry name" value="Hairy_orange"/>
    <property type="match status" value="1"/>
</dbReference>
<dbReference type="SMART" id="SM00353">
    <property type="entry name" value="HLH"/>
    <property type="match status" value="1"/>
</dbReference>
<keyword evidence="8" id="KW-0238">DNA-binding</keyword>
<sequence length="408" mass="42666">LSPKCRFRRNMKRDESKETYKLPHRLIEKKRRDRINECIAQLKDLLPEHLKLTMLGHLEKAVVLELTLKHVKTLTTLTEQQHQRIIALQNGDGSLKSPPQSDLEAFHSGFQTCAKEVLHYLARPESCTGREQRCVQLLGHLRAVCARFLPGCPLWIPKLCGAPARGSPQGGQPPPPPPLQEPRPAPQPPPSGPDQAGEPDTDTDSGYGGDSEGKKTPQAGLRVKREPAGDGVGGAPEGSKRRRLESAGSPSAGTGQGSGVSAARPALLDPRVALGVGGGSGGLGGSLLGQAAPTAPFCLPFYFIAPSAACLQPFLEKIGWEASLYPAGSAAGPFPLFCPGISIQGAAPAAAAPVPSLAVAAPEKGSSLSRAAPPRCPGQGGPSAKPTPRLFLPQTGRANGRHGSSPKA</sequence>
<keyword evidence="15" id="KW-1185">Reference proteome</keyword>
<evidence type="ECO:0000256" key="1">
    <source>
        <dbReference type="ARBA" id="ARBA00004123"/>
    </source>
</evidence>
<dbReference type="PROSITE" id="PS50888">
    <property type="entry name" value="BHLH"/>
    <property type="match status" value="1"/>
</dbReference>
<dbReference type="GO" id="GO:0010944">
    <property type="term" value="P:negative regulation of transcription by competitive promoter binding"/>
    <property type="evidence" value="ECO:0007669"/>
    <property type="project" value="Ensembl"/>
</dbReference>
<dbReference type="SUPFAM" id="SSF47459">
    <property type="entry name" value="HLH, helix-loop-helix DNA-binding domain"/>
    <property type="match status" value="1"/>
</dbReference>
<dbReference type="PROSITE" id="PS51054">
    <property type="entry name" value="ORANGE"/>
    <property type="match status" value="1"/>
</dbReference>
<evidence type="ECO:0000259" key="13">
    <source>
        <dbReference type="PROSITE" id="PS51054"/>
    </source>
</evidence>
<dbReference type="GO" id="GO:0032922">
    <property type="term" value="P:circadian regulation of gene expression"/>
    <property type="evidence" value="ECO:0007669"/>
    <property type="project" value="Ensembl"/>
</dbReference>
<keyword evidence="3" id="KW-0678">Repressor</keyword>
<dbReference type="Pfam" id="PF00010">
    <property type="entry name" value="HLH"/>
    <property type="match status" value="1"/>
</dbReference>
<evidence type="ECO:0000256" key="6">
    <source>
        <dbReference type="ARBA" id="ARBA00023015"/>
    </source>
</evidence>
<dbReference type="InterPro" id="IPR011598">
    <property type="entry name" value="bHLH_dom"/>
</dbReference>
<keyword evidence="6" id="KW-0805">Transcription regulation</keyword>
<dbReference type="FunFam" id="4.10.280.10:FF:000020">
    <property type="entry name" value="class E basic helix-loop-helix protein 40"/>
    <property type="match status" value="1"/>
</dbReference>
<dbReference type="Gene3D" id="4.10.280.10">
    <property type="entry name" value="Helix-loop-helix DNA-binding domain"/>
    <property type="match status" value="1"/>
</dbReference>
<dbReference type="GeneTree" id="ENSGT00940000161014"/>
<dbReference type="Gene3D" id="6.10.250.980">
    <property type="match status" value="1"/>
</dbReference>
<feature type="region of interest" description="Disordered" evidence="11">
    <location>
        <begin position="363"/>
        <end position="408"/>
    </location>
</feature>
<dbReference type="GO" id="GO:0010832">
    <property type="term" value="P:negative regulation of myotube differentiation"/>
    <property type="evidence" value="ECO:0007669"/>
    <property type="project" value="Ensembl"/>
</dbReference>
<keyword evidence="5" id="KW-0832">Ubl conjugation</keyword>
<dbReference type="GO" id="GO:0001227">
    <property type="term" value="F:DNA-binding transcription repressor activity, RNA polymerase II-specific"/>
    <property type="evidence" value="ECO:0007669"/>
    <property type="project" value="Ensembl"/>
</dbReference>
<feature type="domain" description="Orange" evidence="13">
    <location>
        <begin position="106"/>
        <end position="141"/>
    </location>
</feature>
<evidence type="ECO:0000256" key="7">
    <source>
        <dbReference type="ARBA" id="ARBA00023108"/>
    </source>
</evidence>
<evidence type="ECO:0000313" key="14">
    <source>
        <dbReference type="Ensembl" id="ENSNNAP00000020156.1"/>
    </source>
</evidence>